<comment type="pathway">
    <text evidence="2">Amino-acid biosynthesis; L-valine biosynthesis; L-valine from pyruvate: step 1/4.</text>
</comment>
<dbReference type="NCBIfam" id="TIGR00119">
    <property type="entry name" value="acolac_sm"/>
    <property type="match status" value="1"/>
</dbReference>
<dbReference type="PROSITE" id="PS51671">
    <property type="entry name" value="ACT"/>
    <property type="match status" value="1"/>
</dbReference>
<evidence type="ECO:0000259" key="9">
    <source>
        <dbReference type="PROSITE" id="PS51671"/>
    </source>
</evidence>
<dbReference type="Gene3D" id="3.30.70.1150">
    <property type="entry name" value="ACT-like. Chain A, domain 2"/>
    <property type="match status" value="1"/>
</dbReference>
<proteinExistence type="inferred from homology"/>
<keyword evidence="6" id="KW-0028">Amino-acid biosynthesis</keyword>
<gene>
    <name evidence="10" type="primary">ilvN</name>
    <name evidence="10" type="ORF">QQ020_10785</name>
</gene>
<dbReference type="Pfam" id="PF22629">
    <property type="entry name" value="ACT_AHAS_ss"/>
    <property type="match status" value="1"/>
</dbReference>
<reference evidence="10" key="1">
    <citation type="submission" date="2023-06" db="EMBL/GenBank/DDBJ databases">
        <title>Genomic of Agaribacillus aureum.</title>
        <authorList>
            <person name="Wang G."/>
        </authorList>
    </citation>
    <scope>NUCLEOTIDE SEQUENCE</scope>
    <source>
        <strain evidence="10">BMA12</strain>
    </source>
</reference>
<comment type="caution">
    <text evidence="10">The sequence shown here is derived from an EMBL/GenBank/DDBJ whole genome shotgun (WGS) entry which is preliminary data.</text>
</comment>
<evidence type="ECO:0000256" key="8">
    <source>
        <dbReference type="ARBA" id="ARBA00048670"/>
    </source>
</evidence>
<evidence type="ECO:0000256" key="1">
    <source>
        <dbReference type="ARBA" id="ARBA00004974"/>
    </source>
</evidence>
<dbReference type="PANTHER" id="PTHR30239">
    <property type="entry name" value="ACETOLACTATE SYNTHASE SMALL SUBUNIT"/>
    <property type="match status" value="1"/>
</dbReference>
<evidence type="ECO:0000256" key="4">
    <source>
        <dbReference type="ARBA" id="ARBA00011744"/>
    </source>
</evidence>
<evidence type="ECO:0000256" key="5">
    <source>
        <dbReference type="ARBA" id="ARBA00013145"/>
    </source>
</evidence>
<name>A0ABT8L482_9BACT</name>
<dbReference type="InterPro" id="IPR004789">
    <property type="entry name" value="Acetalactate_synth_ssu"/>
</dbReference>
<dbReference type="InterPro" id="IPR027271">
    <property type="entry name" value="Acetolactate_synth/TF_NikR_C"/>
</dbReference>
<keyword evidence="11" id="KW-1185">Reference proteome</keyword>
<evidence type="ECO:0000256" key="7">
    <source>
        <dbReference type="ARBA" id="ARBA00023304"/>
    </source>
</evidence>
<comment type="catalytic activity">
    <reaction evidence="8">
        <text>2 pyruvate + H(+) = (2S)-2-acetolactate + CO2</text>
        <dbReference type="Rhea" id="RHEA:25249"/>
        <dbReference type="ChEBI" id="CHEBI:15361"/>
        <dbReference type="ChEBI" id="CHEBI:15378"/>
        <dbReference type="ChEBI" id="CHEBI:16526"/>
        <dbReference type="ChEBI" id="CHEBI:58476"/>
        <dbReference type="EC" id="2.2.1.6"/>
    </reaction>
</comment>
<feature type="domain" description="ACT" evidence="9">
    <location>
        <begin position="31"/>
        <end position="105"/>
    </location>
</feature>
<evidence type="ECO:0000313" key="11">
    <source>
        <dbReference type="Proteomes" id="UP001172083"/>
    </source>
</evidence>
<dbReference type="Pfam" id="PF10369">
    <property type="entry name" value="ALS_ss_C"/>
    <property type="match status" value="1"/>
</dbReference>
<evidence type="ECO:0000256" key="2">
    <source>
        <dbReference type="ARBA" id="ARBA00005025"/>
    </source>
</evidence>
<evidence type="ECO:0000256" key="3">
    <source>
        <dbReference type="ARBA" id="ARBA00006341"/>
    </source>
</evidence>
<dbReference type="InterPro" id="IPR045865">
    <property type="entry name" value="ACT-like_dom_sf"/>
</dbReference>
<evidence type="ECO:0000313" key="10">
    <source>
        <dbReference type="EMBL" id="MDN5212535.1"/>
    </source>
</evidence>
<dbReference type="InterPro" id="IPR019455">
    <property type="entry name" value="Acetolactate_synth_ssu_C"/>
</dbReference>
<comment type="pathway">
    <text evidence="1">Amino-acid biosynthesis; L-isoleucine biosynthesis; L-isoleucine from 2-oxobutanoate: step 1/4.</text>
</comment>
<evidence type="ECO:0000256" key="6">
    <source>
        <dbReference type="ARBA" id="ARBA00022605"/>
    </source>
</evidence>
<accession>A0ABT8L482</accession>
<dbReference type="Gene3D" id="3.30.70.260">
    <property type="match status" value="1"/>
</dbReference>
<dbReference type="Proteomes" id="UP001172083">
    <property type="component" value="Unassembled WGS sequence"/>
</dbReference>
<dbReference type="RefSeq" id="WP_346757853.1">
    <property type="nucleotide sequence ID" value="NZ_JAUJEB010000001.1"/>
</dbReference>
<dbReference type="InterPro" id="IPR054480">
    <property type="entry name" value="AHAS_small-like_ACT"/>
</dbReference>
<sequence>MQDKKNDQTAVQSTTVNGSVAADSNQEKLFTISVLTENKSGLLNGVTIVFTRRKVNIESINVSITEVEGVSRYTILVKCSKEVAEKIVKQIRKLVEVLGAFVYDQEEIHYQELALYKVQTKHIMNGNKVESLVRNNGARILVIESDYIVIEKTGHMHETHEMFEKLKPFGVLEFVRSGRIAISKSKRETTTFLKELEEASKIKINK</sequence>
<dbReference type="EMBL" id="JAUJEB010000001">
    <property type="protein sequence ID" value="MDN5212535.1"/>
    <property type="molecule type" value="Genomic_DNA"/>
</dbReference>
<keyword evidence="10" id="KW-0808">Transferase</keyword>
<protein>
    <recommendedName>
        <fullName evidence="5">acetolactate synthase</fullName>
        <ecNumber evidence="5">2.2.1.6</ecNumber>
    </recommendedName>
</protein>
<organism evidence="10 11">
    <name type="scientific">Agaribacillus aureus</name>
    <dbReference type="NCBI Taxonomy" id="3051825"/>
    <lineage>
        <taxon>Bacteria</taxon>
        <taxon>Pseudomonadati</taxon>
        <taxon>Bacteroidota</taxon>
        <taxon>Cytophagia</taxon>
        <taxon>Cytophagales</taxon>
        <taxon>Splendidivirgaceae</taxon>
        <taxon>Agaribacillus</taxon>
    </lineage>
</organism>
<dbReference type="PANTHER" id="PTHR30239:SF0">
    <property type="entry name" value="ACETOLACTATE SYNTHASE SMALL SUBUNIT 1, CHLOROPLASTIC"/>
    <property type="match status" value="1"/>
</dbReference>
<keyword evidence="7" id="KW-0100">Branched-chain amino acid biosynthesis</keyword>
<dbReference type="GO" id="GO:0003984">
    <property type="term" value="F:acetolactate synthase activity"/>
    <property type="evidence" value="ECO:0007669"/>
    <property type="project" value="UniProtKB-EC"/>
</dbReference>
<comment type="similarity">
    <text evidence="3">Belongs to the acetolactate synthase small subunit family.</text>
</comment>
<dbReference type="EC" id="2.2.1.6" evidence="5"/>
<dbReference type="InterPro" id="IPR002912">
    <property type="entry name" value="ACT_dom"/>
</dbReference>
<comment type="subunit">
    <text evidence="4">Dimer of large and small chains.</text>
</comment>
<dbReference type="SUPFAM" id="SSF55021">
    <property type="entry name" value="ACT-like"/>
    <property type="match status" value="2"/>
</dbReference>
<dbReference type="InterPro" id="IPR039557">
    <property type="entry name" value="AHAS_ACT"/>
</dbReference>
<dbReference type="CDD" id="cd04878">
    <property type="entry name" value="ACT_AHAS"/>
    <property type="match status" value="1"/>
</dbReference>